<proteinExistence type="predicted"/>
<name>A0ACB9BCU4_ARCLA</name>
<evidence type="ECO:0000313" key="1">
    <source>
        <dbReference type="EMBL" id="KAI3719388.1"/>
    </source>
</evidence>
<dbReference type="Proteomes" id="UP001055879">
    <property type="component" value="Linkage Group LG06"/>
</dbReference>
<dbReference type="EMBL" id="CM042052">
    <property type="protein sequence ID" value="KAI3719388.1"/>
    <property type="molecule type" value="Genomic_DNA"/>
</dbReference>
<comment type="caution">
    <text evidence="1">The sequence shown here is derived from an EMBL/GenBank/DDBJ whole genome shotgun (WGS) entry which is preliminary data.</text>
</comment>
<organism evidence="1 2">
    <name type="scientific">Arctium lappa</name>
    <name type="common">Greater burdock</name>
    <name type="synonym">Lappa major</name>
    <dbReference type="NCBI Taxonomy" id="4217"/>
    <lineage>
        <taxon>Eukaryota</taxon>
        <taxon>Viridiplantae</taxon>
        <taxon>Streptophyta</taxon>
        <taxon>Embryophyta</taxon>
        <taxon>Tracheophyta</taxon>
        <taxon>Spermatophyta</taxon>
        <taxon>Magnoliopsida</taxon>
        <taxon>eudicotyledons</taxon>
        <taxon>Gunneridae</taxon>
        <taxon>Pentapetalae</taxon>
        <taxon>asterids</taxon>
        <taxon>campanulids</taxon>
        <taxon>Asterales</taxon>
        <taxon>Asteraceae</taxon>
        <taxon>Carduoideae</taxon>
        <taxon>Cardueae</taxon>
        <taxon>Arctiinae</taxon>
        <taxon>Arctium</taxon>
    </lineage>
</organism>
<evidence type="ECO:0000313" key="2">
    <source>
        <dbReference type="Proteomes" id="UP001055879"/>
    </source>
</evidence>
<accession>A0ACB9BCU4</accession>
<reference evidence="1 2" key="2">
    <citation type="journal article" date="2022" name="Mol. Ecol. Resour.">
        <title>The genomes of chicory, endive, great burdock and yacon provide insights into Asteraceae paleo-polyploidization history and plant inulin production.</title>
        <authorList>
            <person name="Fan W."/>
            <person name="Wang S."/>
            <person name="Wang H."/>
            <person name="Wang A."/>
            <person name="Jiang F."/>
            <person name="Liu H."/>
            <person name="Zhao H."/>
            <person name="Xu D."/>
            <person name="Zhang Y."/>
        </authorList>
    </citation>
    <scope>NUCLEOTIDE SEQUENCE [LARGE SCALE GENOMIC DNA]</scope>
    <source>
        <strain evidence="2">cv. Niubang</strain>
    </source>
</reference>
<protein>
    <submittedName>
        <fullName evidence="1">Uncharacterized protein</fullName>
    </submittedName>
</protein>
<sequence length="84" mass="9463">MRRSARDLEGVDIPLFSTMMVMSHNQEENIQRETIGVSPNLKKVLNKEMQEHMGCKAHTTDFAQSAGHDSVNISKTFPMATLDE</sequence>
<reference evidence="2" key="1">
    <citation type="journal article" date="2022" name="Mol. Ecol. Resour.">
        <title>The genomes of chicory, endive, great burdock and yacon provide insights into Asteraceae palaeo-polyploidization history and plant inulin production.</title>
        <authorList>
            <person name="Fan W."/>
            <person name="Wang S."/>
            <person name="Wang H."/>
            <person name="Wang A."/>
            <person name="Jiang F."/>
            <person name="Liu H."/>
            <person name="Zhao H."/>
            <person name="Xu D."/>
            <person name="Zhang Y."/>
        </authorList>
    </citation>
    <scope>NUCLEOTIDE SEQUENCE [LARGE SCALE GENOMIC DNA]</scope>
    <source>
        <strain evidence="2">cv. Niubang</strain>
    </source>
</reference>
<keyword evidence="2" id="KW-1185">Reference proteome</keyword>
<gene>
    <name evidence="1" type="ORF">L6452_20285</name>
</gene>